<dbReference type="InterPro" id="IPR038564">
    <property type="entry name" value="Maf1_sf"/>
</dbReference>
<dbReference type="Pfam" id="PF09174">
    <property type="entry name" value="Maf1"/>
    <property type="match status" value="1"/>
</dbReference>
<dbReference type="STRING" id="1257118.L8HFX0"/>
<evidence type="ECO:0000313" key="3">
    <source>
        <dbReference type="Proteomes" id="UP000011083"/>
    </source>
</evidence>
<reference evidence="2 3" key="1">
    <citation type="journal article" date="2013" name="Genome Biol.">
        <title>Genome of Acanthamoeba castellanii highlights extensive lateral gene transfer and early evolution of tyrosine kinase signaling.</title>
        <authorList>
            <person name="Clarke M."/>
            <person name="Lohan A.J."/>
            <person name="Liu B."/>
            <person name="Lagkouvardos I."/>
            <person name="Roy S."/>
            <person name="Zafar N."/>
            <person name="Bertelli C."/>
            <person name="Schilde C."/>
            <person name="Kianianmomeni A."/>
            <person name="Burglin T.R."/>
            <person name="Frech C."/>
            <person name="Turcotte B."/>
            <person name="Kopec K.O."/>
            <person name="Synnott J.M."/>
            <person name="Choo C."/>
            <person name="Paponov I."/>
            <person name="Finkler A."/>
            <person name="Soon Heng Tan C."/>
            <person name="Hutchins A.P."/>
            <person name="Weinmeier T."/>
            <person name="Rattei T."/>
            <person name="Chu J.S."/>
            <person name="Gimenez G."/>
            <person name="Irimia M."/>
            <person name="Rigden D.J."/>
            <person name="Fitzpatrick D.A."/>
            <person name="Lorenzo-Morales J."/>
            <person name="Bateman A."/>
            <person name="Chiu C.H."/>
            <person name="Tang P."/>
            <person name="Hegemann P."/>
            <person name="Fromm H."/>
            <person name="Raoult D."/>
            <person name="Greub G."/>
            <person name="Miranda-Saavedra D."/>
            <person name="Chen N."/>
            <person name="Nash P."/>
            <person name="Ginger M.L."/>
            <person name="Horn M."/>
            <person name="Schaap P."/>
            <person name="Caler L."/>
            <person name="Loftus B."/>
        </authorList>
    </citation>
    <scope>NUCLEOTIDE SEQUENCE [LARGE SCALE GENOMIC DNA]</scope>
    <source>
        <strain evidence="2 3">Neff</strain>
    </source>
</reference>
<dbReference type="AlphaFoldDB" id="L8HFX0"/>
<dbReference type="GO" id="GO:0016480">
    <property type="term" value="P:negative regulation of transcription by RNA polymerase III"/>
    <property type="evidence" value="ECO:0007669"/>
    <property type="project" value="UniProtKB-UniRule"/>
</dbReference>
<dbReference type="PIRSF" id="PIRSF037240">
    <property type="entry name" value="RNA_polIII_Trep_MAF1"/>
    <property type="match status" value="1"/>
</dbReference>
<keyword evidence="1" id="KW-0804">Transcription</keyword>
<keyword evidence="3" id="KW-1185">Reference proteome</keyword>
<dbReference type="OrthoDB" id="277029at2759"/>
<organism evidence="2 3">
    <name type="scientific">Acanthamoeba castellanii (strain ATCC 30010 / Neff)</name>
    <dbReference type="NCBI Taxonomy" id="1257118"/>
    <lineage>
        <taxon>Eukaryota</taxon>
        <taxon>Amoebozoa</taxon>
        <taxon>Discosea</taxon>
        <taxon>Longamoebia</taxon>
        <taxon>Centramoebida</taxon>
        <taxon>Acanthamoebidae</taxon>
        <taxon>Acanthamoeba</taxon>
    </lineage>
</organism>
<keyword evidence="1" id="KW-0539">Nucleus</keyword>
<dbReference type="Gene3D" id="3.40.1000.50">
    <property type="entry name" value="Repressor of RNA polymerase III transcription Maf1"/>
    <property type="match status" value="1"/>
</dbReference>
<comment type="subcellular location">
    <subcellularLocation>
        <location evidence="1">Nucleus</location>
    </subcellularLocation>
</comment>
<gene>
    <name evidence="2" type="ORF">ACA1_144360</name>
</gene>
<dbReference type="PROSITE" id="PS51257">
    <property type="entry name" value="PROKAR_LIPOPROTEIN"/>
    <property type="match status" value="1"/>
</dbReference>
<dbReference type="OMA" id="DKVCRKT"/>
<dbReference type="FunFam" id="3.40.1000.50:FF:000003">
    <property type="entry name" value="Repressor of RNA polymerase III transcription MAF1"/>
    <property type="match status" value="1"/>
</dbReference>
<dbReference type="RefSeq" id="XP_004353573.1">
    <property type="nucleotide sequence ID" value="XM_004353521.1"/>
</dbReference>
<evidence type="ECO:0000313" key="2">
    <source>
        <dbReference type="EMBL" id="ELR24045.1"/>
    </source>
</evidence>
<evidence type="ECO:0000256" key="1">
    <source>
        <dbReference type="PIRNR" id="PIRNR037240"/>
    </source>
</evidence>
<accession>L8HFX0</accession>
<comment type="similarity">
    <text evidence="1">Belongs to the MAF1 family.</text>
</comment>
<dbReference type="GeneID" id="14925045"/>
<dbReference type="Proteomes" id="UP000011083">
    <property type="component" value="Unassembled WGS sequence"/>
</dbReference>
<keyword evidence="1" id="KW-0678">Repressor</keyword>
<dbReference type="GO" id="GO:0000994">
    <property type="term" value="F:RNA polymerase III core binding"/>
    <property type="evidence" value="ECO:0007669"/>
    <property type="project" value="TreeGrafter"/>
</dbReference>
<sequence length="220" mass="25063">MKYLEVPSLSHLSTLLTGCDAGDSLIYGRLEAYTCKRAGSDKKLYKELNQQYEELSKSPDSQEALSTSPFGPLSLSTSRRTFISLISTLNASFPDYDFSELKPEHFRKEQSLHNCINDINTTLTSVLPESQAFLSRLWNTLEAEIKVTECDLYSYIPDTDSDPFSEEGNIWCFNYFFFNKKLRRVVFFTCRAASKINGRDPASGDYGWSVEDQIAEEMDL</sequence>
<name>L8HFX0_ACACF</name>
<dbReference type="GO" id="GO:0005634">
    <property type="term" value="C:nucleus"/>
    <property type="evidence" value="ECO:0007669"/>
    <property type="project" value="UniProtKB-SubCell"/>
</dbReference>
<dbReference type="EMBL" id="KB007840">
    <property type="protein sequence ID" value="ELR24045.1"/>
    <property type="molecule type" value="Genomic_DNA"/>
</dbReference>
<dbReference type="PANTHER" id="PTHR22504:SF0">
    <property type="entry name" value="REPRESSOR OF RNA POLYMERASE III TRANSCRIPTION MAF1 HOMOLOG"/>
    <property type="match status" value="1"/>
</dbReference>
<dbReference type="VEuPathDB" id="AmoebaDB:ACA1_144360"/>
<protein>
    <recommendedName>
        <fullName evidence="1">Repressor of RNA polymerase III transcription</fullName>
    </recommendedName>
</protein>
<dbReference type="InterPro" id="IPR015257">
    <property type="entry name" value="Maf1"/>
</dbReference>
<keyword evidence="1" id="KW-0805">Transcription regulation</keyword>
<proteinExistence type="inferred from homology"/>
<dbReference type="PANTHER" id="PTHR22504">
    <property type="entry name" value="REPRESSOR OF RNA POLYMERASE III TRANSCRIPTION MAF1"/>
    <property type="match status" value="1"/>
</dbReference>
<dbReference type="KEGG" id="acan:ACA1_144360"/>